<sequence>MRQQGTKKETAASATVTVLPTDTLLCALRVMEAHHLRLLPVVEETGVLLGLVSEAHILQAWGEGPLQPVSEVMAECGFPWAPEEEDELEAVRLLRAAQLLEGRGRASGT</sequence>
<protein>
    <submittedName>
        <fullName evidence="3">CBS domain-containing protein</fullName>
    </submittedName>
</protein>
<evidence type="ECO:0000259" key="2">
    <source>
        <dbReference type="PROSITE" id="PS51371"/>
    </source>
</evidence>
<dbReference type="CDD" id="cd02205">
    <property type="entry name" value="CBS_pair_SF"/>
    <property type="match status" value="1"/>
</dbReference>
<name>A0ABU5GXU8_9BACT</name>
<accession>A0ABU5GXU8</accession>
<keyword evidence="1" id="KW-0129">CBS domain</keyword>
<keyword evidence="4" id="KW-1185">Reference proteome</keyword>
<proteinExistence type="predicted"/>
<evidence type="ECO:0000256" key="1">
    <source>
        <dbReference type="PROSITE-ProRule" id="PRU00703"/>
    </source>
</evidence>
<evidence type="ECO:0000313" key="4">
    <source>
        <dbReference type="Proteomes" id="UP001291309"/>
    </source>
</evidence>
<dbReference type="InterPro" id="IPR000644">
    <property type="entry name" value="CBS_dom"/>
</dbReference>
<dbReference type="RefSeq" id="WP_321544747.1">
    <property type="nucleotide sequence ID" value="NZ_JAXIVS010000002.1"/>
</dbReference>
<comment type="caution">
    <text evidence="3">The sequence shown here is derived from an EMBL/GenBank/DDBJ whole genome shotgun (WGS) entry which is preliminary data.</text>
</comment>
<reference evidence="3 4" key="1">
    <citation type="submission" date="2023-12" db="EMBL/GenBank/DDBJ databases">
        <title>the genome sequence of Hyalangium sp. s54d21.</title>
        <authorList>
            <person name="Zhang X."/>
        </authorList>
    </citation>
    <scope>NUCLEOTIDE SEQUENCE [LARGE SCALE GENOMIC DNA]</scope>
    <source>
        <strain evidence="4">s54d21</strain>
    </source>
</reference>
<dbReference type="Proteomes" id="UP001291309">
    <property type="component" value="Unassembled WGS sequence"/>
</dbReference>
<dbReference type="Gene3D" id="3.10.580.10">
    <property type="entry name" value="CBS-domain"/>
    <property type="match status" value="1"/>
</dbReference>
<dbReference type="InterPro" id="IPR046342">
    <property type="entry name" value="CBS_dom_sf"/>
</dbReference>
<evidence type="ECO:0000313" key="3">
    <source>
        <dbReference type="EMBL" id="MDY7226026.1"/>
    </source>
</evidence>
<dbReference type="SUPFAM" id="SSF54631">
    <property type="entry name" value="CBS-domain pair"/>
    <property type="match status" value="1"/>
</dbReference>
<feature type="domain" description="CBS" evidence="2">
    <location>
        <begin position="11"/>
        <end position="69"/>
    </location>
</feature>
<organism evidence="3 4">
    <name type="scientific">Hyalangium rubrum</name>
    <dbReference type="NCBI Taxonomy" id="3103134"/>
    <lineage>
        <taxon>Bacteria</taxon>
        <taxon>Pseudomonadati</taxon>
        <taxon>Myxococcota</taxon>
        <taxon>Myxococcia</taxon>
        <taxon>Myxococcales</taxon>
        <taxon>Cystobacterineae</taxon>
        <taxon>Archangiaceae</taxon>
        <taxon>Hyalangium</taxon>
    </lineage>
</organism>
<dbReference type="Pfam" id="PF00571">
    <property type="entry name" value="CBS"/>
    <property type="match status" value="1"/>
</dbReference>
<gene>
    <name evidence="3" type="ORF">SYV04_06510</name>
</gene>
<dbReference type="SMART" id="SM00116">
    <property type="entry name" value="CBS"/>
    <property type="match status" value="1"/>
</dbReference>
<dbReference type="PROSITE" id="PS51371">
    <property type="entry name" value="CBS"/>
    <property type="match status" value="1"/>
</dbReference>
<dbReference type="EMBL" id="JAXIVS010000002">
    <property type="protein sequence ID" value="MDY7226026.1"/>
    <property type="molecule type" value="Genomic_DNA"/>
</dbReference>